<dbReference type="Pfam" id="PF00873">
    <property type="entry name" value="ACR_tran"/>
    <property type="match status" value="1"/>
</dbReference>
<protein>
    <submittedName>
        <fullName evidence="2">AcrB/AcrD/AcrF family protein</fullName>
    </submittedName>
</protein>
<dbReference type="AlphaFoldDB" id="A0A1I0CS18"/>
<dbReference type="Gene3D" id="1.20.1640.10">
    <property type="entry name" value="Multidrug efflux transporter AcrB transmembrane domain"/>
    <property type="match status" value="2"/>
</dbReference>
<dbReference type="Gene3D" id="3.30.70.1320">
    <property type="entry name" value="Multidrug efflux transporter AcrB pore domain like"/>
    <property type="match status" value="1"/>
</dbReference>
<feature type="transmembrane region" description="Helical" evidence="1">
    <location>
        <begin position="359"/>
        <end position="379"/>
    </location>
</feature>
<dbReference type="Proteomes" id="UP000199820">
    <property type="component" value="Unassembled WGS sequence"/>
</dbReference>
<dbReference type="Gene3D" id="3.30.2090.10">
    <property type="entry name" value="Multidrug efflux transporter AcrB TolC docking domain, DN and DC subdomains"/>
    <property type="match status" value="2"/>
</dbReference>
<feature type="transmembrane region" description="Helical" evidence="1">
    <location>
        <begin position="333"/>
        <end position="352"/>
    </location>
</feature>
<proteinExistence type="predicted"/>
<feature type="transmembrane region" description="Helical" evidence="1">
    <location>
        <begin position="385"/>
        <end position="406"/>
    </location>
</feature>
<feature type="transmembrane region" description="Helical" evidence="1">
    <location>
        <begin position="528"/>
        <end position="547"/>
    </location>
</feature>
<dbReference type="OrthoDB" id="9757876at2"/>
<dbReference type="SUPFAM" id="SSF82693">
    <property type="entry name" value="Multidrug efflux transporter AcrB pore domain, PN1, PN2, PC1 and PC2 subdomains"/>
    <property type="match status" value="3"/>
</dbReference>
<dbReference type="Gene3D" id="3.30.70.1440">
    <property type="entry name" value="Multidrug efflux transporter AcrB pore domain"/>
    <property type="match status" value="1"/>
</dbReference>
<feature type="transmembrane region" description="Helical" evidence="1">
    <location>
        <begin position="12"/>
        <end position="30"/>
    </location>
</feature>
<evidence type="ECO:0000313" key="3">
    <source>
        <dbReference type="Proteomes" id="UP000199820"/>
    </source>
</evidence>
<dbReference type="Gene3D" id="3.30.70.1430">
    <property type="entry name" value="Multidrug efflux transporter AcrB pore domain"/>
    <property type="match status" value="2"/>
</dbReference>
<dbReference type="PRINTS" id="PR00702">
    <property type="entry name" value="ACRIFLAVINRP"/>
</dbReference>
<dbReference type="RefSeq" id="WP_074648938.1">
    <property type="nucleotide sequence ID" value="NZ_FOIL01000008.1"/>
</dbReference>
<keyword evidence="1" id="KW-0812">Transmembrane</keyword>
<dbReference type="STRING" id="1526.SAMN02910262_00036"/>
<keyword evidence="1" id="KW-1133">Transmembrane helix</keyword>
<keyword evidence="3" id="KW-1185">Reference proteome</keyword>
<dbReference type="PANTHER" id="PTHR32063:SF0">
    <property type="entry name" value="SWARMING MOTILITY PROTEIN SWRC"/>
    <property type="match status" value="1"/>
</dbReference>
<feature type="transmembrane region" description="Helical" evidence="1">
    <location>
        <begin position="850"/>
        <end position="868"/>
    </location>
</feature>
<name>A0A1I0CS18_9FIRM</name>
<feature type="transmembrane region" description="Helical" evidence="1">
    <location>
        <begin position="875"/>
        <end position="897"/>
    </location>
</feature>
<sequence length="1020" mass="109809">MGGLTKFILRRPVTAILSVICLVVFGIMSIRNMTLELSPDMNMSMMIVMTSYSGASAEDVAELVTKPIENSVSTLSGLDSMSSTSSEGSSRIMLSYDYGTDMDDAYDEVKKKVDQIKSSLPDDCSTPQIISMNMNSSEDIRLNIENSGYAEEDLYNYVKDRIKPEFEKLADVADVSLRGGRQKYVSITLNEEAMKQYGVTMSSIVSDLKAADATIPGGSTKEGSQEYSVSTRMNYKTMELLSEIPLTTSDNSIVYLGDVATVEYAQKSSSSISRYDGKGVVSIGLSKQQSSTAMSISNAVKKTVASLEAADPNLKITVVDDNADSIMDSLTDVAKTLVLAVIISMIVIWLFFGDLKASMIVGSSIPCSILAALICMYFMNFSLNVVTLAALSLGVGMMVDNSIVVLESCFRATSRMDTRAGLIEYARSALEGTNIVGLSVAASTATTCVVFIPLALISGMAGQMFKPLGFTIVFCMVASLLSAITVVPLCYMLYQPKEREKAPFNRPILSLQDGYRKLMKKVLPHSKLAILLSIVLFVGSIFLASNLTMELMSADDNGEVSISVKTRPGIQLEKMEPILNEIEEIVTADPDVEHYSTSFSSGGMRGSSSASITCELKDDRELSTDETVTKFQKELADITNCTISVSASGSMSMMSDRSNSYSVLLQGADYSKVKEVTNKIVSELKGRDDVTRVHSSIENSSPVIAVDVDAIRAKANGLTASQIGNAVYSALSGSSPINITVDGEDVSVTVEYPEDAYADLSAVKNILLTNSKKGQVALTDVADVHYEDSPASISREDKQYRVTISASYTGLATRSTQQTIFQEVVQPNLSDQVTTGVNSRDRSRNSEFESLGGALAIAVFLIFVVMASQFESVKYSAMVMTTIPFSVIGSFALLWLTDVSLSMVALIGFLMLIGTAVNNGILYVDTTNQYRATMDMDTALVEAGATRMRPILMTTMTTVLSMIPLALGVGSSGSYTQALALVNIGGLITSTILCLIVLPGYYKIMSGGKALREDPFADID</sequence>
<dbReference type="SUPFAM" id="SSF82866">
    <property type="entry name" value="Multidrug efflux transporter AcrB transmembrane domain"/>
    <property type="match status" value="2"/>
</dbReference>
<evidence type="ECO:0000256" key="1">
    <source>
        <dbReference type="SAM" id="Phobius"/>
    </source>
</evidence>
<feature type="transmembrane region" description="Helical" evidence="1">
    <location>
        <begin position="978"/>
        <end position="1002"/>
    </location>
</feature>
<dbReference type="GO" id="GO:0005886">
    <property type="term" value="C:plasma membrane"/>
    <property type="evidence" value="ECO:0007669"/>
    <property type="project" value="TreeGrafter"/>
</dbReference>
<dbReference type="EMBL" id="FOIL01000008">
    <property type="protein sequence ID" value="SET22119.1"/>
    <property type="molecule type" value="Genomic_DNA"/>
</dbReference>
<reference evidence="2 3" key="1">
    <citation type="submission" date="2016-10" db="EMBL/GenBank/DDBJ databases">
        <authorList>
            <person name="de Groot N.N."/>
        </authorList>
    </citation>
    <scope>NUCLEOTIDE SEQUENCE [LARGE SCALE GENOMIC DNA]</scope>
    <source>
        <strain evidence="2 3">KH1P1</strain>
    </source>
</reference>
<organism evidence="2 3">
    <name type="scientific">[Clostridium] aminophilum</name>
    <dbReference type="NCBI Taxonomy" id="1526"/>
    <lineage>
        <taxon>Bacteria</taxon>
        <taxon>Bacillati</taxon>
        <taxon>Bacillota</taxon>
        <taxon>Clostridia</taxon>
        <taxon>Lachnospirales</taxon>
        <taxon>Lachnospiraceae</taxon>
    </lineage>
</organism>
<accession>A0A1I0CS18</accession>
<dbReference type="PANTHER" id="PTHR32063">
    <property type="match status" value="1"/>
</dbReference>
<keyword evidence="1" id="KW-0472">Membrane</keyword>
<feature type="transmembrane region" description="Helical" evidence="1">
    <location>
        <begin position="903"/>
        <end position="924"/>
    </location>
</feature>
<dbReference type="InterPro" id="IPR027463">
    <property type="entry name" value="AcrB_DN_DC_subdom"/>
</dbReference>
<dbReference type="eggNOG" id="COG0841">
    <property type="taxonomic scope" value="Bacteria"/>
</dbReference>
<feature type="transmembrane region" description="Helical" evidence="1">
    <location>
        <begin position="468"/>
        <end position="494"/>
    </location>
</feature>
<dbReference type="SUPFAM" id="SSF82714">
    <property type="entry name" value="Multidrug efflux transporter AcrB TolC docking domain, DN and DC subdomains"/>
    <property type="match status" value="2"/>
</dbReference>
<evidence type="ECO:0000313" key="2">
    <source>
        <dbReference type="EMBL" id="SET22119.1"/>
    </source>
</evidence>
<feature type="transmembrane region" description="Helical" evidence="1">
    <location>
        <begin position="951"/>
        <end position="972"/>
    </location>
</feature>
<dbReference type="InterPro" id="IPR001036">
    <property type="entry name" value="Acrflvin-R"/>
</dbReference>
<dbReference type="GO" id="GO:0042910">
    <property type="term" value="F:xenobiotic transmembrane transporter activity"/>
    <property type="evidence" value="ECO:0007669"/>
    <property type="project" value="TreeGrafter"/>
</dbReference>
<gene>
    <name evidence="2" type="ORF">SAMN04487771_100842</name>
</gene>
<feature type="transmembrane region" description="Helical" evidence="1">
    <location>
        <begin position="435"/>
        <end position="456"/>
    </location>
</feature>